<evidence type="ECO:0000256" key="1">
    <source>
        <dbReference type="SAM" id="MobiDB-lite"/>
    </source>
</evidence>
<name>A0A9P4L388_9PLEO</name>
<feature type="compositionally biased region" description="Polar residues" evidence="1">
    <location>
        <begin position="246"/>
        <end position="263"/>
    </location>
</feature>
<comment type="caution">
    <text evidence="2">The sequence shown here is derived from an EMBL/GenBank/DDBJ whole genome shotgun (WGS) entry which is preliminary data.</text>
</comment>
<proteinExistence type="predicted"/>
<evidence type="ECO:0000313" key="3">
    <source>
        <dbReference type="Proteomes" id="UP000800039"/>
    </source>
</evidence>
<feature type="compositionally biased region" description="Polar residues" evidence="1">
    <location>
        <begin position="212"/>
        <end position="223"/>
    </location>
</feature>
<evidence type="ECO:0000313" key="2">
    <source>
        <dbReference type="EMBL" id="KAF1840095.1"/>
    </source>
</evidence>
<dbReference type="RefSeq" id="XP_040782658.1">
    <property type="nucleotide sequence ID" value="XM_040934329.1"/>
</dbReference>
<protein>
    <submittedName>
        <fullName evidence="2">Uncharacterized protein</fullName>
    </submittedName>
</protein>
<dbReference type="EMBL" id="ML976620">
    <property type="protein sequence ID" value="KAF1840095.1"/>
    <property type="molecule type" value="Genomic_DNA"/>
</dbReference>
<dbReference type="AlphaFoldDB" id="A0A9P4L388"/>
<organism evidence="2 3">
    <name type="scientific">Cucurbitaria berberidis CBS 394.84</name>
    <dbReference type="NCBI Taxonomy" id="1168544"/>
    <lineage>
        <taxon>Eukaryota</taxon>
        <taxon>Fungi</taxon>
        <taxon>Dikarya</taxon>
        <taxon>Ascomycota</taxon>
        <taxon>Pezizomycotina</taxon>
        <taxon>Dothideomycetes</taxon>
        <taxon>Pleosporomycetidae</taxon>
        <taxon>Pleosporales</taxon>
        <taxon>Pleosporineae</taxon>
        <taxon>Cucurbitariaceae</taxon>
        <taxon>Cucurbitaria</taxon>
    </lineage>
</organism>
<feature type="non-terminal residue" evidence="2">
    <location>
        <position position="1"/>
    </location>
</feature>
<gene>
    <name evidence="2" type="ORF">K460DRAFT_371314</name>
</gene>
<reference evidence="2" key="1">
    <citation type="submission" date="2020-01" db="EMBL/GenBank/DDBJ databases">
        <authorList>
            <consortium name="DOE Joint Genome Institute"/>
            <person name="Haridas S."/>
            <person name="Albert R."/>
            <person name="Binder M."/>
            <person name="Bloem J."/>
            <person name="Labutti K."/>
            <person name="Salamov A."/>
            <person name="Andreopoulos B."/>
            <person name="Baker S.E."/>
            <person name="Barry K."/>
            <person name="Bills G."/>
            <person name="Bluhm B.H."/>
            <person name="Cannon C."/>
            <person name="Castanera R."/>
            <person name="Culley D.E."/>
            <person name="Daum C."/>
            <person name="Ezra D."/>
            <person name="Gonzalez J.B."/>
            <person name="Henrissat B."/>
            <person name="Kuo A."/>
            <person name="Liang C."/>
            <person name="Lipzen A."/>
            <person name="Lutzoni F."/>
            <person name="Magnuson J."/>
            <person name="Mondo S."/>
            <person name="Nolan M."/>
            <person name="Ohm R."/>
            <person name="Pangilinan J."/>
            <person name="Park H.-J."/>
            <person name="Ramirez L."/>
            <person name="Alfaro M."/>
            <person name="Sun H."/>
            <person name="Tritt A."/>
            <person name="Yoshinaga Y."/>
            <person name="Zwiers L.-H."/>
            <person name="Turgeon B.G."/>
            <person name="Goodwin S.B."/>
            <person name="Spatafora J.W."/>
            <person name="Crous P.W."/>
            <person name="Grigoriev I.V."/>
        </authorList>
    </citation>
    <scope>NUCLEOTIDE SEQUENCE</scope>
    <source>
        <strain evidence="2">CBS 394.84</strain>
    </source>
</reference>
<keyword evidence="3" id="KW-1185">Reference proteome</keyword>
<feature type="region of interest" description="Disordered" evidence="1">
    <location>
        <begin position="152"/>
        <end position="282"/>
    </location>
</feature>
<feature type="compositionally biased region" description="Basic and acidic residues" evidence="1">
    <location>
        <begin position="162"/>
        <end position="177"/>
    </location>
</feature>
<dbReference type="Proteomes" id="UP000800039">
    <property type="component" value="Unassembled WGS sequence"/>
</dbReference>
<accession>A0A9P4L388</accession>
<sequence length="459" mass="51104">MQLPDVGEMMEEALHLFASGPEEDESTPSTTTLTMSKITTIWSSAPSEHLIEKQSAPCTTSLTISEVTGISTLAQGQCLDNALHAHQVPKHAPDHTIAEALPDEETKTDDILPTLEPFQQTSEQTESVACEQRAFRTLPDQLEADRGARFNMTAEPQAPQRMDSETCHISGDTKEQEASAAQSESMGVPEDQDLDHPSSAQQISDRNEENRLQPSLPQYSGSTQEHHVASTESSIEGLSDTDRQEITGSQESPANVHGTLSPTQHPPSMDRDAPGSEPGTFARPIVIDEDEPLQDADKDVAMADHTPGSNTEHGDLRWPKRTSRQRTETNMVSWASIKQRNVEKWEKYWKPVQVQWKELMELPTMNAVKGAQRFDGRMQLAEDWLLQDCLSHEDVVELRQSYLRISGKLHEVVTSSNERKLVIKLGKSMLRFRNISRQLTGTEVEPEEDGSDEDYAAAM</sequence>
<feature type="region of interest" description="Disordered" evidence="1">
    <location>
        <begin position="301"/>
        <end position="327"/>
    </location>
</feature>
<dbReference type="GeneID" id="63851580"/>